<evidence type="ECO:0000313" key="1">
    <source>
        <dbReference type="EMBL" id="CAE0297722.1"/>
    </source>
</evidence>
<proteinExistence type="predicted"/>
<accession>A0A7S3MFX3</accession>
<protein>
    <submittedName>
        <fullName evidence="1">Uncharacterized protein</fullName>
    </submittedName>
</protein>
<reference evidence="1" key="1">
    <citation type="submission" date="2021-01" db="EMBL/GenBank/DDBJ databases">
        <authorList>
            <person name="Corre E."/>
            <person name="Pelletier E."/>
            <person name="Niang G."/>
            <person name="Scheremetjew M."/>
            <person name="Finn R."/>
            <person name="Kale V."/>
            <person name="Holt S."/>
            <person name="Cochrane G."/>
            <person name="Meng A."/>
            <person name="Brown T."/>
            <person name="Cohen L."/>
        </authorList>
    </citation>
    <scope>NUCLEOTIDE SEQUENCE</scope>
    <source>
        <strain evidence="1">CCAP 955/1</strain>
    </source>
</reference>
<organism evidence="1">
    <name type="scientific">Spumella elongata</name>
    <dbReference type="NCBI Taxonomy" id="89044"/>
    <lineage>
        <taxon>Eukaryota</taxon>
        <taxon>Sar</taxon>
        <taxon>Stramenopiles</taxon>
        <taxon>Ochrophyta</taxon>
        <taxon>Chrysophyceae</taxon>
        <taxon>Chromulinales</taxon>
        <taxon>Chromulinaceae</taxon>
        <taxon>Spumella</taxon>
    </lineage>
</organism>
<name>A0A7S3MFX3_9STRA</name>
<dbReference type="InterPro" id="IPR029044">
    <property type="entry name" value="Nucleotide-diphossugar_trans"/>
</dbReference>
<dbReference type="AlphaFoldDB" id="A0A7S3MFX3"/>
<gene>
    <name evidence="1" type="ORF">SELO1098_LOCUS26576</name>
</gene>
<sequence>MGPESRRGTQGNSGVLYMNISAMQEHWPSVLELAVKKNFKFAAVDQGLFVEYFVVRNHSVLMPDRFNWKGYWGGADDVVIAHFHGPKPGRCLDCLLMYRDHYHSFCSCPSVYFAIFDKTPDHGTFYERMLYGFTNFTRHP</sequence>
<dbReference type="Gene3D" id="3.90.550.10">
    <property type="entry name" value="Spore Coat Polysaccharide Biosynthesis Protein SpsA, Chain A"/>
    <property type="match status" value="1"/>
</dbReference>
<dbReference type="EMBL" id="HBIC01051786">
    <property type="protein sequence ID" value="CAE0297722.1"/>
    <property type="molecule type" value="Transcribed_RNA"/>
</dbReference>
<dbReference type="SUPFAM" id="SSF53448">
    <property type="entry name" value="Nucleotide-diphospho-sugar transferases"/>
    <property type="match status" value="1"/>
</dbReference>